<evidence type="ECO:0000256" key="4">
    <source>
        <dbReference type="SAM" id="MobiDB-lite"/>
    </source>
</evidence>
<sequence length="534" mass="58152">MAEPLNLRRHQRQPAFLAILSSARPSRPYARQSSFHVRHPIFAYTPRPPPSTFTRLPGHLDSFVINLVLLLVGVRLSMREESGSSHRYGNMPTPHSDPLMDHSVVSTDDDEFVRHSSSSTNASSSFNSDYPMAMSGENSPFIMSPWHQSSPYPAYDPTAADSSVIPNTGLIASLVREEGHIYSLAAVDDLLYTGSDSKNIRVWKNQKDFAGFKSSSGLVKSIVISADRIFTGHQDGKIRVWRVSPKNPTVHKRIGNLPRLKDVLRSSLKPSNYVEVRRHRNPLWIRHSDAISCLSLNEGQGLLYSGSWDKTFKVWRITDSRCLESVVAHDDAVNAVVSGFGGLVFTGSADGTVKVWRPEMHPKCTKHSPVQTLLKQECAATSLAVSPTAPVVYCGSSDGLVNFWEGEIQLSHGGVLRGHKMAVLCLVAAGSLLLSGSADKTICVWRRDGSVHSCLSVLSGHSGPVKCLAIVGDSGDDDGCNANASWIVYSGSLDKSVKVWRVSEQTLMRGSMHARVDSGSSSEKYGGAGNNSLS</sequence>
<dbReference type="InterPro" id="IPR001680">
    <property type="entry name" value="WD40_rpt"/>
</dbReference>
<dbReference type="Proteomes" id="UP001327560">
    <property type="component" value="Chromosome 9"/>
</dbReference>
<feature type="region of interest" description="Disordered" evidence="4">
    <location>
        <begin position="513"/>
        <end position="534"/>
    </location>
</feature>
<keyword evidence="2" id="KW-0677">Repeat</keyword>
<proteinExistence type="predicted"/>
<dbReference type="CDD" id="cd00200">
    <property type="entry name" value="WD40"/>
    <property type="match status" value="1"/>
</dbReference>
<dbReference type="InterPro" id="IPR045182">
    <property type="entry name" value="JINGUBANG-like"/>
</dbReference>
<evidence type="ECO:0000256" key="2">
    <source>
        <dbReference type="ARBA" id="ARBA00022737"/>
    </source>
</evidence>
<keyword evidence="6" id="KW-1185">Reference proteome</keyword>
<dbReference type="Gene3D" id="2.130.10.10">
    <property type="entry name" value="YVTN repeat-like/Quinoprotein amine dehydrogenase"/>
    <property type="match status" value="3"/>
</dbReference>
<keyword evidence="1 3" id="KW-0853">WD repeat</keyword>
<feature type="repeat" description="WD" evidence="3">
    <location>
        <begin position="416"/>
        <end position="445"/>
    </location>
</feature>
<gene>
    <name evidence="5" type="ORF">Cni_G29485</name>
</gene>
<organism evidence="5 6">
    <name type="scientific">Canna indica</name>
    <name type="common">Indian-shot</name>
    <dbReference type="NCBI Taxonomy" id="4628"/>
    <lineage>
        <taxon>Eukaryota</taxon>
        <taxon>Viridiplantae</taxon>
        <taxon>Streptophyta</taxon>
        <taxon>Embryophyta</taxon>
        <taxon>Tracheophyta</taxon>
        <taxon>Spermatophyta</taxon>
        <taxon>Magnoliopsida</taxon>
        <taxon>Liliopsida</taxon>
        <taxon>Zingiberales</taxon>
        <taxon>Cannaceae</taxon>
        <taxon>Canna</taxon>
    </lineage>
</organism>
<evidence type="ECO:0000313" key="6">
    <source>
        <dbReference type="Proteomes" id="UP001327560"/>
    </source>
</evidence>
<accession>A0AAQ3L5J6</accession>
<evidence type="ECO:0000256" key="3">
    <source>
        <dbReference type="PROSITE-ProRule" id="PRU00221"/>
    </source>
</evidence>
<reference evidence="5 6" key="1">
    <citation type="submission" date="2023-10" db="EMBL/GenBank/DDBJ databases">
        <title>Chromosome-scale genome assembly provides insights into flower coloration mechanisms of Canna indica.</title>
        <authorList>
            <person name="Li C."/>
        </authorList>
    </citation>
    <scope>NUCLEOTIDE SEQUENCE [LARGE SCALE GENOMIC DNA]</scope>
    <source>
        <tissue evidence="5">Flower</tissue>
    </source>
</reference>
<protein>
    <submittedName>
        <fullName evidence="5">Uncharacterized protein</fullName>
    </submittedName>
</protein>
<dbReference type="PROSITE" id="PS50082">
    <property type="entry name" value="WD_REPEATS_2"/>
    <property type="match status" value="3"/>
</dbReference>
<evidence type="ECO:0000256" key="1">
    <source>
        <dbReference type="ARBA" id="ARBA00022574"/>
    </source>
</evidence>
<evidence type="ECO:0000313" key="5">
    <source>
        <dbReference type="EMBL" id="WOL20680.1"/>
    </source>
</evidence>
<dbReference type="Pfam" id="PF00400">
    <property type="entry name" value="WD40"/>
    <property type="match status" value="6"/>
</dbReference>
<dbReference type="AlphaFoldDB" id="A0AAQ3L5J6"/>
<dbReference type="InterPro" id="IPR015943">
    <property type="entry name" value="WD40/YVTN_repeat-like_dom_sf"/>
</dbReference>
<dbReference type="PANTHER" id="PTHR22844:SF336">
    <property type="entry name" value="PROTEIN JINGUBANG"/>
    <property type="match status" value="1"/>
</dbReference>
<dbReference type="FunFam" id="2.130.10.10:FF:000775">
    <property type="entry name" value="BnaA09g28200D protein"/>
    <property type="match status" value="1"/>
</dbReference>
<dbReference type="EMBL" id="CP136898">
    <property type="protein sequence ID" value="WOL20680.1"/>
    <property type="molecule type" value="Genomic_DNA"/>
</dbReference>
<dbReference type="PROSITE" id="PS50294">
    <property type="entry name" value="WD_REPEATS_REGION"/>
    <property type="match status" value="1"/>
</dbReference>
<dbReference type="PRINTS" id="PR00320">
    <property type="entry name" value="GPROTEINBRPT"/>
</dbReference>
<feature type="repeat" description="WD" evidence="3">
    <location>
        <begin position="284"/>
        <end position="325"/>
    </location>
</feature>
<feature type="repeat" description="WD" evidence="3">
    <location>
        <begin position="326"/>
        <end position="356"/>
    </location>
</feature>
<dbReference type="InterPro" id="IPR020472">
    <property type="entry name" value="WD40_PAC1"/>
</dbReference>
<dbReference type="PANTHER" id="PTHR22844">
    <property type="entry name" value="F-BOX AND WD40 DOMAIN PROTEIN"/>
    <property type="match status" value="1"/>
</dbReference>
<dbReference type="InterPro" id="IPR036322">
    <property type="entry name" value="WD40_repeat_dom_sf"/>
</dbReference>
<dbReference type="SMART" id="SM00320">
    <property type="entry name" value="WD40"/>
    <property type="match status" value="7"/>
</dbReference>
<name>A0AAQ3L5J6_9LILI</name>
<dbReference type="SUPFAM" id="SSF50978">
    <property type="entry name" value="WD40 repeat-like"/>
    <property type="match status" value="1"/>
</dbReference>